<dbReference type="PROSITE" id="PS51450">
    <property type="entry name" value="LRR"/>
    <property type="match status" value="1"/>
</dbReference>
<comment type="function">
    <text evidence="6">Multifunctional protein that is involved in the regulation of many processes.</text>
</comment>
<dbReference type="GO" id="GO:0042981">
    <property type="term" value="P:regulation of apoptotic process"/>
    <property type="evidence" value="ECO:0007669"/>
    <property type="project" value="TreeGrafter"/>
</dbReference>
<reference evidence="9" key="1">
    <citation type="submission" date="2019-03" db="EMBL/GenBank/DDBJ databases">
        <title>Genome sequencing and reference-guided assembly of Black Bengal Goat (Capra hircus).</title>
        <authorList>
            <person name="Siddiki A.Z."/>
            <person name="Baten A."/>
            <person name="Billah M."/>
            <person name="Alam M.A.U."/>
            <person name="Shawrob K.S.M."/>
            <person name="Saha S."/>
            <person name="Chowdhury M."/>
            <person name="Rahman A.H."/>
            <person name="Stear M."/>
            <person name="Miah G."/>
            <person name="Das G.B."/>
            <person name="Hossain M.M."/>
            <person name="Kumkum M."/>
            <person name="Islam M.S."/>
            <person name="Mollah A.M."/>
            <person name="Ahsan A."/>
            <person name="Tusar F."/>
            <person name="Khan M.K.I."/>
        </authorList>
    </citation>
    <scope>NUCLEOTIDE SEQUENCE [LARGE SCALE GENOMIC DNA]</scope>
</reference>
<dbReference type="FunFam" id="3.80.10.10:FF:000003">
    <property type="entry name" value="Acidic leucine-rich nuclear phosphoprotein 32 family member A"/>
    <property type="match status" value="1"/>
</dbReference>
<evidence type="ECO:0000256" key="6">
    <source>
        <dbReference type="RuleBase" id="RU369103"/>
    </source>
</evidence>
<evidence type="ECO:0000256" key="3">
    <source>
        <dbReference type="ARBA" id="ARBA00022737"/>
    </source>
</evidence>
<feature type="compositionally biased region" description="Acidic residues" evidence="7">
    <location>
        <begin position="153"/>
        <end position="173"/>
    </location>
</feature>
<accession>A0A8C2RNV4</accession>
<dbReference type="GO" id="GO:0048471">
    <property type="term" value="C:perinuclear region of cytoplasm"/>
    <property type="evidence" value="ECO:0007669"/>
    <property type="project" value="TreeGrafter"/>
</dbReference>
<dbReference type="PANTHER" id="PTHR11375">
    <property type="entry name" value="ACIDIC LEUCINE-RICH NUCLEAR PHOSPHOPROTEIN 32"/>
    <property type="match status" value="1"/>
</dbReference>
<reference evidence="9" key="2">
    <citation type="submission" date="2025-08" db="UniProtKB">
        <authorList>
            <consortium name="Ensembl"/>
        </authorList>
    </citation>
    <scope>IDENTIFICATION</scope>
</reference>
<dbReference type="GO" id="GO:0005634">
    <property type="term" value="C:nucleus"/>
    <property type="evidence" value="ECO:0007669"/>
    <property type="project" value="UniProtKB-SubCell"/>
</dbReference>
<organism evidence="9">
    <name type="scientific">Capra hircus</name>
    <name type="common">Goat</name>
    <dbReference type="NCBI Taxonomy" id="9925"/>
    <lineage>
        <taxon>Eukaryota</taxon>
        <taxon>Metazoa</taxon>
        <taxon>Chordata</taxon>
        <taxon>Craniata</taxon>
        <taxon>Vertebrata</taxon>
        <taxon>Euteleostomi</taxon>
        <taxon>Mammalia</taxon>
        <taxon>Eutheria</taxon>
        <taxon>Laurasiatheria</taxon>
        <taxon>Artiodactyla</taxon>
        <taxon>Ruminantia</taxon>
        <taxon>Pecora</taxon>
        <taxon>Bovidae</taxon>
        <taxon>Caprinae</taxon>
        <taxon>Capra</taxon>
    </lineage>
</organism>
<evidence type="ECO:0000256" key="5">
    <source>
        <dbReference type="ARBA" id="ARBA00025777"/>
    </source>
</evidence>
<dbReference type="InterPro" id="IPR032675">
    <property type="entry name" value="LRR_dom_sf"/>
</dbReference>
<dbReference type="SMART" id="SM00446">
    <property type="entry name" value="LRRcap"/>
    <property type="match status" value="1"/>
</dbReference>
<evidence type="ECO:0000313" key="9">
    <source>
        <dbReference type="Ensembl" id="ENSCHIP00010031481.1"/>
    </source>
</evidence>
<evidence type="ECO:0000256" key="1">
    <source>
        <dbReference type="ARBA" id="ARBA00004123"/>
    </source>
</evidence>
<protein>
    <recommendedName>
        <fullName evidence="6">Acidic leucine-rich nuclear phosphoprotein 32 family member</fullName>
    </recommendedName>
</protein>
<feature type="region of interest" description="Disordered" evidence="7">
    <location>
        <begin position="145"/>
        <end position="178"/>
    </location>
</feature>
<evidence type="ECO:0000256" key="7">
    <source>
        <dbReference type="SAM" id="MobiDB-lite"/>
    </source>
</evidence>
<dbReference type="GO" id="GO:0006913">
    <property type="term" value="P:nucleocytoplasmic transport"/>
    <property type="evidence" value="ECO:0007669"/>
    <property type="project" value="TreeGrafter"/>
</dbReference>
<dbReference type="Pfam" id="PF14580">
    <property type="entry name" value="LRR_9"/>
    <property type="match status" value="1"/>
</dbReference>
<evidence type="ECO:0000256" key="2">
    <source>
        <dbReference type="ARBA" id="ARBA00022614"/>
    </source>
</evidence>
<dbReference type="SUPFAM" id="SSF52058">
    <property type="entry name" value="L domain-like"/>
    <property type="match status" value="1"/>
</dbReference>
<name>A0A8C2RNV4_CAPHI</name>
<feature type="domain" description="U2A'/phosphoprotein 32 family A C-terminal" evidence="8">
    <location>
        <begin position="124"/>
        <end position="142"/>
    </location>
</feature>
<sequence length="309" mass="34728">MRWGNALGAGLSGKVKELVLDNCRSNEGKIEGLTDEFEELEFLSTINVGLTSVANLPKLNKLKKLELSDNRISGGLEVLAEKCPNLTHLNLSGNKIKDLSTIEPLKKLENLKSLDLFNCEVTNLNDYRENVFKLLPQLTYLDGYDRDDKEAPDSDAEGYVEGLDDDDEDEDEEERGRDTASLWEVNAFKSVALAGGTPKAWCEKSYGYRLLFLGWIEQMATLLLVIRLGRVGLFRGRKLALEMLAFPRLAFSQCLGKSWTGRLCENKFTCIWSRTLCAGDLNILDLPEPHRNPPVACRGPVLPMRKLRF</sequence>
<dbReference type="InterPro" id="IPR045081">
    <property type="entry name" value="AN32"/>
</dbReference>
<keyword evidence="4 6" id="KW-0539">Nucleus</keyword>
<dbReference type="AlphaFoldDB" id="A0A8C2RNV4"/>
<dbReference type="Ensembl" id="ENSCHIT00010044290.1">
    <property type="protein sequence ID" value="ENSCHIP00010031481.1"/>
    <property type="gene ID" value="ENSCHIG00010023233.1"/>
</dbReference>
<keyword evidence="2 6" id="KW-0433">Leucine-rich repeat</keyword>
<dbReference type="Gene3D" id="3.80.10.10">
    <property type="entry name" value="Ribonuclease Inhibitor"/>
    <property type="match status" value="1"/>
</dbReference>
<dbReference type="GO" id="GO:0042393">
    <property type="term" value="F:histone binding"/>
    <property type="evidence" value="ECO:0007669"/>
    <property type="project" value="TreeGrafter"/>
</dbReference>
<keyword evidence="3" id="KW-0677">Repeat</keyword>
<dbReference type="InterPro" id="IPR003603">
    <property type="entry name" value="U2A'_phosphoprotein32A_C"/>
</dbReference>
<proteinExistence type="inferred from homology"/>
<evidence type="ECO:0000256" key="4">
    <source>
        <dbReference type="ARBA" id="ARBA00023242"/>
    </source>
</evidence>
<evidence type="ECO:0000259" key="8">
    <source>
        <dbReference type="SMART" id="SM00446"/>
    </source>
</evidence>
<comment type="subcellular location">
    <subcellularLocation>
        <location evidence="1 6">Nucleus</location>
    </subcellularLocation>
</comment>
<dbReference type="PANTHER" id="PTHR11375:SF1">
    <property type="entry name" value="ACIDIC LEUCINE-RICH NUCLEAR PHOSPHOPROTEIN 32 FAMILY MEMBER A"/>
    <property type="match status" value="1"/>
</dbReference>
<dbReference type="InterPro" id="IPR001611">
    <property type="entry name" value="Leu-rich_rpt"/>
</dbReference>
<comment type="similarity">
    <text evidence="5 6">Belongs to the ANP32 family.</text>
</comment>